<protein>
    <submittedName>
        <fullName evidence="1">Uncharacterized protein</fullName>
    </submittedName>
</protein>
<sequence length="33" mass="3893">MEWNEETLLLVCGKFYPEALDNFDAIILQLHLI</sequence>
<dbReference type="EMBL" id="CP097506">
    <property type="protein sequence ID" value="URD94452.1"/>
    <property type="molecule type" value="Genomic_DNA"/>
</dbReference>
<organism evidence="1 2">
    <name type="scientific">Musa troglodytarum</name>
    <name type="common">fe'i banana</name>
    <dbReference type="NCBI Taxonomy" id="320322"/>
    <lineage>
        <taxon>Eukaryota</taxon>
        <taxon>Viridiplantae</taxon>
        <taxon>Streptophyta</taxon>
        <taxon>Embryophyta</taxon>
        <taxon>Tracheophyta</taxon>
        <taxon>Spermatophyta</taxon>
        <taxon>Magnoliopsida</taxon>
        <taxon>Liliopsida</taxon>
        <taxon>Zingiberales</taxon>
        <taxon>Musaceae</taxon>
        <taxon>Musa</taxon>
    </lineage>
</organism>
<evidence type="ECO:0000313" key="2">
    <source>
        <dbReference type="Proteomes" id="UP001055439"/>
    </source>
</evidence>
<name>A0A9E7FHX4_9LILI</name>
<proteinExistence type="predicted"/>
<keyword evidence="2" id="KW-1185">Reference proteome</keyword>
<gene>
    <name evidence="1" type="ORF">MUK42_36066</name>
</gene>
<dbReference type="Proteomes" id="UP001055439">
    <property type="component" value="Chromosome 4"/>
</dbReference>
<evidence type="ECO:0000313" key="1">
    <source>
        <dbReference type="EMBL" id="URD94452.1"/>
    </source>
</evidence>
<dbReference type="AlphaFoldDB" id="A0A9E7FHX4"/>
<reference evidence="1" key="1">
    <citation type="submission" date="2022-05" db="EMBL/GenBank/DDBJ databases">
        <title>The Musa troglodytarum L. genome provides insights into the mechanism of non-climacteric behaviour and enrichment of carotenoids.</title>
        <authorList>
            <person name="Wang J."/>
        </authorList>
    </citation>
    <scope>NUCLEOTIDE SEQUENCE</scope>
    <source>
        <tissue evidence="1">Leaf</tissue>
    </source>
</reference>
<accession>A0A9E7FHX4</accession>